<comment type="caution">
    <text evidence="2">The sequence shown here is derived from an EMBL/GenBank/DDBJ whole genome shotgun (WGS) entry which is preliminary data.</text>
</comment>
<accession>A0A8B4CSN0</accession>
<evidence type="ECO:0000256" key="1">
    <source>
        <dbReference type="SAM" id="Phobius"/>
    </source>
</evidence>
<evidence type="ECO:0000313" key="3">
    <source>
        <dbReference type="Proteomes" id="UP000188006"/>
    </source>
</evidence>
<keyword evidence="1" id="KW-0812">Transmembrane</keyword>
<evidence type="ECO:0000313" key="2">
    <source>
        <dbReference type="EMBL" id="SJH31691.1"/>
    </source>
</evidence>
<proteinExistence type="predicted"/>
<dbReference type="AlphaFoldDB" id="A0A8B4CSN0"/>
<organism evidence="2 3">
    <name type="scientific">Shigella sonnei</name>
    <dbReference type="NCBI Taxonomy" id="624"/>
    <lineage>
        <taxon>Bacteria</taxon>
        <taxon>Pseudomonadati</taxon>
        <taxon>Pseudomonadota</taxon>
        <taxon>Gammaproteobacteria</taxon>
        <taxon>Enterobacterales</taxon>
        <taxon>Enterobacteriaceae</taxon>
        <taxon>Shigella</taxon>
    </lineage>
</organism>
<protein>
    <submittedName>
        <fullName evidence="2">Uncharacterized protein</fullName>
    </submittedName>
</protein>
<gene>
    <name evidence="2" type="ORF">SAMEA1569760_02866</name>
</gene>
<dbReference type="Proteomes" id="UP000188006">
    <property type="component" value="Unassembled WGS sequence"/>
</dbReference>
<feature type="transmembrane region" description="Helical" evidence="1">
    <location>
        <begin position="48"/>
        <end position="66"/>
    </location>
</feature>
<name>A0A8B4CSN0_SHISO</name>
<dbReference type="EMBL" id="FUBI01000078">
    <property type="protein sequence ID" value="SJH31691.1"/>
    <property type="molecule type" value="Genomic_DNA"/>
</dbReference>
<sequence>MPRQHNSPSRPYLRRTACSARHFCVVSPAVHLPAGKVLPVGTLETSGVVIHFILRALVILVLAFLIKTPWPAGTFKGVVFGHYGRRTDLCAVAKLADAEGTYLGTGVRVPGDLKGLRQITHGVAQDQALVGTFLRVLLIKEDAFLRRHPAQEIVISFAVLDTKLTGRMRLAEQRTPLGHTVFLQDRREDAFDVLILEDTEVLAQPCAPQRWAYLHAVQHLVFVVLPQFKPGHHTFHPALYVIALPYRQVGHFVQYLRKFKGEKLLADQRELEGKERRE</sequence>
<reference evidence="2 3" key="1">
    <citation type="submission" date="2017-01" db="EMBL/GenBank/DDBJ databases">
        <authorList>
            <consortium name="Pathogen Informatics"/>
        </authorList>
    </citation>
    <scope>NUCLEOTIDE SEQUENCE [LARGE SCALE GENOMIC DNA]</scope>
    <source>
        <strain evidence="3">sh1405</strain>
    </source>
</reference>
<keyword evidence="1" id="KW-0472">Membrane</keyword>
<keyword evidence="1" id="KW-1133">Transmembrane helix</keyword>